<dbReference type="PROSITE" id="PS52050">
    <property type="entry name" value="WYL"/>
    <property type="match status" value="1"/>
</dbReference>
<gene>
    <name evidence="2" type="ORF">CLV42_104577</name>
</gene>
<name>A0A2P8GE69_9BACT</name>
<keyword evidence="2" id="KW-0238">DNA-binding</keyword>
<dbReference type="OrthoDB" id="43316at2"/>
<sequence length="335" mass="39240">MAKSKEQLFRYRVINSALRENAWIKTKKLKRIIEEKLLENVSIRTIQKDIKDMMEDTRLGYNAPIEYDNKNKAYRYSDRDFTIENIALQTNEINALTFYASRLQIYSGCGLFKDYSNAIQKVINGIKLKHKLNKEINVNWIVQTDTINYTIEGDFLELIIQAISEKQNISLKYQKFNINIKTKERIIPPYLLKEYKNRWYLVGYVHKDLKIKIFALDRISQLHLANGNYENYGSFDPAKYFKHSFGVTVLEGNVQEIVLQFSKEQIPYIKSLPIHPTQKILKETAKSLTISIEIIPSYELYEYILSKTPDIKVISPICVLTQVKNMLLLGIKKHP</sequence>
<evidence type="ECO:0000259" key="1">
    <source>
        <dbReference type="Pfam" id="PF13280"/>
    </source>
</evidence>
<reference evidence="2 3" key="1">
    <citation type="submission" date="2018-03" db="EMBL/GenBank/DDBJ databases">
        <title>Genomic Encyclopedia of Archaeal and Bacterial Type Strains, Phase II (KMG-II): from individual species to whole genera.</title>
        <authorList>
            <person name="Goeker M."/>
        </authorList>
    </citation>
    <scope>NUCLEOTIDE SEQUENCE [LARGE SCALE GENOMIC DNA]</scope>
    <source>
        <strain evidence="2 3">DSM 18107</strain>
    </source>
</reference>
<dbReference type="AlphaFoldDB" id="A0A2P8GE69"/>
<dbReference type="Pfam" id="PF13280">
    <property type="entry name" value="WYL"/>
    <property type="match status" value="1"/>
</dbReference>
<evidence type="ECO:0000313" key="3">
    <source>
        <dbReference type="Proteomes" id="UP000240978"/>
    </source>
</evidence>
<dbReference type="PANTHER" id="PTHR34580:SF9">
    <property type="entry name" value="SLL5097 PROTEIN"/>
    <property type="match status" value="1"/>
</dbReference>
<organism evidence="2 3">
    <name type="scientific">Chitinophaga ginsengisoli</name>
    <dbReference type="NCBI Taxonomy" id="363837"/>
    <lineage>
        <taxon>Bacteria</taxon>
        <taxon>Pseudomonadati</taxon>
        <taxon>Bacteroidota</taxon>
        <taxon>Chitinophagia</taxon>
        <taxon>Chitinophagales</taxon>
        <taxon>Chitinophagaceae</taxon>
        <taxon>Chitinophaga</taxon>
    </lineage>
</organism>
<dbReference type="InterPro" id="IPR051534">
    <property type="entry name" value="CBASS_pafABC_assoc_protein"/>
</dbReference>
<proteinExistence type="predicted"/>
<dbReference type="Proteomes" id="UP000240978">
    <property type="component" value="Unassembled WGS sequence"/>
</dbReference>
<evidence type="ECO:0000313" key="2">
    <source>
        <dbReference type="EMBL" id="PSL32274.1"/>
    </source>
</evidence>
<comment type="caution">
    <text evidence="2">The sequence shown here is derived from an EMBL/GenBank/DDBJ whole genome shotgun (WGS) entry which is preliminary data.</text>
</comment>
<dbReference type="InterPro" id="IPR026881">
    <property type="entry name" value="WYL_dom"/>
</dbReference>
<accession>A0A2P8GE69</accession>
<dbReference type="EMBL" id="PYGK01000004">
    <property type="protein sequence ID" value="PSL32274.1"/>
    <property type="molecule type" value="Genomic_DNA"/>
</dbReference>
<feature type="domain" description="WYL" evidence="1">
    <location>
        <begin position="155"/>
        <end position="223"/>
    </location>
</feature>
<dbReference type="RefSeq" id="WP_106602457.1">
    <property type="nucleotide sequence ID" value="NZ_PYGK01000004.1"/>
</dbReference>
<keyword evidence="3" id="KW-1185">Reference proteome</keyword>
<protein>
    <submittedName>
        <fullName evidence="2">Putative DNA-binding transcriptional regulator YafY</fullName>
    </submittedName>
</protein>
<dbReference type="GO" id="GO:0003677">
    <property type="term" value="F:DNA binding"/>
    <property type="evidence" value="ECO:0007669"/>
    <property type="project" value="UniProtKB-KW"/>
</dbReference>
<dbReference type="PANTHER" id="PTHR34580">
    <property type="match status" value="1"/>
</dbReference>